<organism evidence="2 3">
    <name type="scientific">Desulfofervidus auxilii</name>
    <dbReference type="NCBI Taxonomy" id="1621989"/>
    <lineage>
        <taxon>Bacteria</taxon>
        <taxon>Pseudomonadati</taxon>
        <taxon>Thermodesulfobacteriota</taxon>
        <taxon>Candidatus Desulfofervidia</taxon>
        <taxon>Candidatus Desulfofervidales</taxon>
        <taxon>Candidatus Desulfofervidaceae</taxon>
        <taxon>Candidatus Desulfofervidus</taxon>
    </lineage>
</organism>
<evidence type="ECO:0000313" key="3">
    <source>
        <dbReference type="Proteomes" id="UP000070560"/>
    </source>
</evidence>
<dbReference type="GO" id="GO:0006313">
    <property type="term" value="P:DNA transposition"/>
    <property type="evidence" value="ECO:0007669"/>
    <property type="project" value="InterPro"/>
</dbReference>
<dbReference type="Pfam" id="PF01609">
    <property type="entry name" value="DDE_Tnp_1"/>
    <property type="match status" value="1"/>
</dbReference>
<protein>
    <submittedName>
        <fullName evidence="2">Transposase</fullName>
    </submittedName>
</protein>
<keyword evidence="3" id="KW-1185">Reference proteome</keyword>
<gene>
    <name evidence="2" type="ORF">HS1_001774</name>
</gene>
<dbReference type="KEGG" id="daw:HS1_001774"/>
<dbReference type="GO" id="GO:0004803">
    <property type="term" value="F:transposase activity"/>
    <property type="evidence" value="ECO:0007669"/>
    <property type="project" value="InterPro"/>
</dbReference>
<sequence length="74" mass="8056">MGSNPGGLKLLSAIVHKEGIIIKQNEIREGTNEIKAFKPLLKDIEINGAVVTADAMHCQRENAKFLVEEKGADI</sequence>
<dbReference type="Proteomes" id="UP000070560">
    <property type="component" value="Chromosome"/>
</dbReference>
<dbReference type="AlphaFoldDB" id="A0A7U4TIQ7"/>
<dbReference type="RefSeq" id="WP_172793668.1">
    <property type="nucleotide sequence ID" value="NZ_CP013015.1"/>
</dbReference>
<dbReference type="GO" id="GO:0003677">
    <property type="term" value="F:DNA binding"/>
    <property type="evidence" value="ECO:0007669"/>
    <property type="project" value="InterPro"/>
</dbReference>
<feature type="domain" description="Transposase IS4-like" evidence="1">
    <location>
        <begin position="6"/>
        <end position="72"/>
    </location>
</feature>
<evidence type="ECO:0000313" key="2">
    <source>
        <dbReference type="EMBL" id="AMM41568.1"/>
    </source>
</evidence>
<proteinExistence type="predicted"/>
<name>A0A7U4TIQ7_DESA2</name>
<dbReference type="EMBL" id="CP013015">
    <property type="protein sequence ID" value="AMM41568.1"/>
    <property type="molecule type" value="Genomic_DNA"/>
</dbReference>
<reference evidence="2 3" key="1">
    <citation type="submission" date="2015-10" db="EMBL/GenBank/DDBJ databases">
        <title>Candidatus Desulfofervidus auxilii, a hydrogenotrophic sulfate-reducing bacterium involved in the thermophilic anaerobic oxidation of methane.</title>
        <authorList>
            <person name="Krukenberg V."/>
            <person name="Richter M."/>
            <person name="Wegener G."/>
        </authorList>
    </citation>
    <scope>NUCLEOTIDE SEQUENCE [LARGE SCALE GENOMIC DNA]</scope>
    <source>
        <strain evidence="2 3">HS1</strain>
    </source>
</reference>
<accession>A0A7U4TIQ7</accession>
<dbReference type="InterPro" id="IPR002559">
    <property type="entry name" value="Transposase_11"/>
</dbReference>
<evidence type="ECO:0000259" key="1">
    <source>
        <dbReference type="Pfam" id="PF01609"/>
    </source>
</evidence>